<evidence type="ECO:0000256" key="1">
    <source>
        <dbReference type="SAM" id="Phobius"/>
    </source>
</evidence>
<dbReference type="EMBL" id="JAGGKO010000001">
    <property type="protein sequence ID" value="MBP1953686.1"/>
    <property type="molecule type" value="Genomic_DNA"/>
</dbReference>
<dbReference type="EMBL" id="BMOO01000001">
    <property type="protein sequence ID" value="GGM53919.1"/>
    <property type="molecule type" value="Genomic_DNA"/>
</dbReference>
<proteinExistence type="predicted"/>
<feature type="transmembrane region" description="Helical" evidence="1">
    <location>
        <begin position="278"/>
        <end position="298"/>
    </location>
</feature>
<keyword evidence="1" id="KW-1133">Transmembrane helix</keyword>
<sequence>MASASQTLLVGLIVLLWAALILYGSSVLWWLVEVLVLRSSVHDPEDEAFAHDLDEVQVRILTVDAAEVVQATVNSVPDAVDDVHVIAEAPIDVEGAAVHVVPESFDCVATNKGRAIEWARREVPCEREYVCYLDEDTLVTSFTGLPDADVVQFTEKPIYTGSRLTYVCEVFRVGYQTEQVGFDSLRYPLYAWGGGIAFRHELEDAVTWDAATVTEDTNFVWRAADHVDLDFAVVDARFRNQAPPSLKAMVKQRRRWLSGTMQDDTLPATYVPLAFTRVVAWAFSPLVPLLVVAAYLVPGSAPGLRLYGLVSTALLCVLFCYTALGCRAYDKHPLVWPVFLLATPLAVVLHAVGAFWGVIDPVETFEVTEKVTPETIEDTHETLARGDIAAHDGTGRLVAAHADREDVGWQLFDD</sequence>
<dbReference type="InterPro" id="IPR001173">
    <property type="entry name" value="Glyco_trans_2-like"/>
</dbReference>
<evidence type="ECO:0000313" key="4">
    <source>
        <dbReference type="EMBL" id="MBP1953686.1"/>
    </source>
</evidence>
<evidence type="ECO:0000313" key="3">
    <source>
        <dbReference type="EMBL" id="GGM53919.1"/>
    </source>
</evidence>
<reference evidence="3" key="1">
    <citation type="journal article" date="2014" name="Int. J. Syst. Evol. Microbiol.">
        <title>Complete genome sequence of Corynebacterium casei LMG S-19264T (=DSM 44701T), isolated from a smear-ripened cheese.</title>
        <authorList>
            <consortium name="US DOE Joint Genome Institute (JGI-PGF)"/>
            <person name="Walter F."/>
            <person name="Albersmeier A."/>
            <person name="Kalinowski J."/>
            <person name="Ruckert C."/>
        </authorList>
    </citation>
    <scope>NUCLEOTIDE SEQUENCE</scope>
    <source>
        <strain evidence="3">JCM 16108</strain>
    </source>
</reference>
<keyword evidence="5" id="KW-1185">Reference proteome</keyword>
<reference evidence="4" key="3">
    <citation type="submission" date="2021-03" db="EMBL/GenBank/DDBJ databases">
        <title>Genomic Encyclopedia of Type Strains, Phase IV (KMG-IV): sequencing the most valuable type-strain genomes for metagenomic binning, comparative biology and taxonomic classification.</title>
        <authorList>
            <person name="Goeker M."/>
        </authorList>
    </citation>
    <scope>NUCLEOTIDE SEQUENCE</scope>
    <source>
        <strain evidence="4">DSM 22443</strain>
    </source>
</reference>
<dbReference type="PANTHER" id="PTHR16779">
    <property type="entry name" value="BETA-1,4-MANNOSYLTRANSFERASE EGH"/>
    <property type="match status" value="1"/>
</dbReference>
<keyword evidence="1" id="KW-0472">Membrane</keyword>
<comment type="caution">
    <text evidence="3">The sequence shown here is derived from an EMBL/GenBank/DDBJ whole genome shotgun (WGS) entry which is preliminary data.</text>
</comment>
<feature type="transmembrane region" description="Helical" evidence="1">
    <location>
        <begin position="336"/>
        <end position="359"/>
    </location>
</feature>
<evidence type="ECO:0000259" key="2">
    <source>
        <dbReference type="Pfam" id="PF13632"/>
    </source>
</evidence>
<accession>A0A830FN44</accession>
<protein>
    <recommendedName>
        <fullName evidence="2">Glycosyltransferase 2-like domain-containing protein</fullName>
    </recommendedName>
</protein>
<dbReference type="SUPFAM" id="SSF53448">
    <property type="entry name" value="Nucleotide-diphospho-sugar transferases"/>
    <property type="match status" value="1"/>
</dbReference>
<dbReference type="InterPro" id="IPR029044">
    <property type="entry name" value="Nucleotide-diphossugar_trans"/>
</dbReference>
<evidence type="ECO:0000313" key="5">
    <source>
        <dbReference type="Proteomes" id="UP000614609"/>
    </source>
</evidence>
<feature type="domain" description="Glycosyltransferase 2-like" evidence="2">
    <location>
        <begin position="129"/>
        <end position="322"/>
    </location>
</feature>
<dbReference type="GO" id="GO:0005737">
    <property type="term" value="C:cytoplasm"/>
    <property type="evidence" value="ECO:0007669"/>
    <property type="project" value="TreeGrafter"/>
</dbReference>
<organism evidence="3 5">
    <name type="scientific">Halarchaeum rubridurum</name>
    <dbReference type="NCBI Taxonomy" id="489911"/>
    <lineage>
        <taxon>Archaea</taxon>
        <taxon>Methanobacteriati</taxon>
        <taxon>Methanobacteriota</taxon>
        <taxon>Stenosarchaea group</taxon>
        <taxon>Halobacteria</taxon>
        <taxon>Halobacteriales</taxon>
        <taxon>Halobacteriaceae</taxon>
    </lineage>
</organism>
<dbReference type="PANTHER" id="PTHR16779:SF1">
    <property type="entry name" value="BETA-1,4-MANNOSYLTRANSFERASE EGH"/>
    <property type="match status" value="1"/>
</dbReference>
<dbReference type="Proteomes" id="UP000765891">
    <property type="component" value="Unassembled WGS sequence"/>
</dbReference>
<feature type="transmembrane region" description="Helical" evidence="1">
    <location>
        <begin position="304"/>
        <end position="324"/>
    </location>
</feature>
<dbReference type="Proteomes" id="UP000614609">
    <property type="component" value="Unassembled WGS sequence"/>
</dbReference>
<dbReference type="AlphaFoldDB" id="A0A830FN44"/>
<dbReference type="InterPro" id="IPR027389">
    <property type="entry name" value="B_mannosylTrfase_Bre-3/Egh"/>
</dbReference>
<dbReference type="RefSeq" id="WP_188868954.1">
    <property type="nucleotide sequence ID" value="NZ_BMOO01000001.1"/>
</dbReference>
<dbReference type="Pfam" id="PF13632">
    <property type="entry name" value="Glyco_trans_2_3"/>
    <property type="match status" value="1"/>
</dbReference>
<dbReference type="OrthoDB" id="55818at2157"/>
<gene>
    <name evidence="3" type="ORF">GCM10009017_00270</name>
    <name evidence="4" type="ORF">J2752_000567</name>
</gene>
<keyword evidence="1" id="KW-0812">Transmembrane</keyword>
<feature type="transmembrane region" description="Helical" evidence="1">
    <location>
        <begin position="6"/>
        <end position="32"/>
    </location>
</feature>
<name>A0A830FN44_9EURY</name>
<reference evidence="3" key="2">
    <citation type="submission" date="2020-09" db="EMBL/GenBank/DDBJ databases">
        <authorList>
            <person name="Sun Q."/>
            <person name="Ohkuma M."/>
        </authorList>
    </citation>
    <scope>NUCLEOTIDE SEQUENCE</scope>
    <source>
        <strain evidence="3">JCM 16108</strain>
    </source>
</reference>
<dbReference type="GO" id="GO:0019187">
    <property type="term" value="F:beta-1,4-mannosyltransferase activity"/>
    <property type="evidence" value="ECO:0007669"/>
    <property type="project" value="InterPro"/>
</dbReference>